<dbReference type="InterPro" id="IPR013632">
    <property type="entry name" value="Rad51_C"/>
</dbReference>
<comment type="subcellular location">
    <subcellularLocation>
        <location evidence="1">Nucleus</location>
    </subcellularLocation>
</comment>
<evidence type="ECO:0000256" key="6">
    <source>
        <dbReference type="ARBA" id="ARBA00023242"/>
    </source>
</evidence>
<feature type="region of interest" description="Disordered" evidence="7">
    <location>
        <begin position="294"/>
        <end position="314"/>
    </location>
</feature>
<feature type="chain" id="PRO_5045988115" description="Rad51-like C-terminal domain-containing protein" evidence="8">
    <location>
        <begin position="23"/>
        <end position="314"/>
    </location>
</feature>
<dbReference type="InterPro" id="IPR027417">
    <property type="entry name" value="P-loop_NTPase"/>
</dbReference>
<keyword evidence="4" id="KW-0067">ATP-binding</keyword>
<keyword evidence="6" id="KW-0539">Nucleus</keyword>
<keyword evidence="8" id="KW-0732">Signal</keyword>
<evidence type="ECO:0000256" key="3">
    <source>
        <dbReference type="ARBA" id="ARBA00022763"/>
    </source>
</evidence>
<comment type="caution">
    <text evidence="10">The sequence shown here is derived from an EMBL/GenBank/DDBJ whole genome shotgun (WGS) entry which is preliminary data.</text>
</comment>
<dbReference type="Proteomes" id="UP001556367">
    <property type="component" value="Unassembled WGS sequence"/>
</dbReference>
<dbReference type="EMBL" id="JASNQZ010000002">
    <property type="protein sequence ID" value="KAL0959611.1"/>
    <property type="molecule type" value="Genomic_DNA"/>
</dbReference>
<dbReference type="Pfam" id="PF08423">
    <property type="entry name" value="Rad51"/>
    <property type="match status" value="1"/>
</dbReference>
<evidence type="ECO:0000313" key="10">
    <source>
        <dbReference type="EMBL" id="KAL0959611.1"/>
    </source>
</evidence>
<evidence type="ECO:0000256" key="8">
    <source>
        <dbReference type="SAM" id="SignalP"/>
    </source>
</evidence>
<dbReference type="PANTHER" id="PTHR46239:SF1">
    <property type="entry name" value="DNA REPAIR PROTEIN RAD51 HOMOLOG 3"/>
    <property type="match status" value="1"/>
</dbReference>
<name>A0ABR3JUV0_9AGAR</name>
<feature type="compositionally biased region" description="Polar residues" evidence="7">
    <location>
        <begin position="295"/>
        <end position="304"/>
    </location>
</feature>
<dbReference type="PANTHER" id="PTHR46239">
    <property type="entry name" value="DNA REPAIR PROTEIN RAD51 HOMOLOG 3 RAD51C"/>
    <property type="match status" value="1"/>
</dbReference>
<evidence type="ECO:0000256" key="1">
    <source>
        <dbReference type="ARBA" id="ARBA00004123"/>
    </source>
</evidence>
<accession>A0ABR3JUV0</accession>
<evidence type="ECO:0000256" key="4">
    <source>
        <dbReference type="ARBA" id="ARBA00022840"/>
    </source>
</evidence>
<feature type="signal peptide" evidence="8">
    <location>
        <begin position="1"/>
        <end position="22"/>
    </location>
</feature>
<organism evidence="10 11">
    <name type="scientific">Hohenbuehelia grisea</name>
    <dbReference type="NCBI Taxonomy" id="104357"/>
    <lineage>
        <taxon>Eukaryota</taxon>
        <taxon>Fungi</taxon>
        <taxon>Dikarya</taxon>
        <taxon>Basidiomycota</taxon>
        <taxon>Agaricomycotina</taxon>
        <taxon>Agaricomycetes</taxon>
        <taxon>Agaricomycetidae</taxon>
        <taxon>Agaricales</taxon>
        <taxon>Pleurotineae</taxon>
        <taxon>Pleurotaceae</taxon>
        <taxon>Hohenbuehelia</taxon>
    </lineage>
</organism>
<reference evidence="11" key="1">
    <citation type="submission" date="2024-06" db="EMBL/GenBank/DDBJ databases">
        <title>Multi-omics analyses provide insights into the biosynthesis of the anticancer antibiotic pleurotin in Hohenbuehelia grisea.</title>
        <authorList>
            <person name="Weaver J.A."/>
            <person name="Alberti F."/>
        </authorList>
    </citation>
    <scope>NUCLEOTIDE SEQUENCE [LARGE SCALE GENOMIC DNA]</scope>
    <source>
        <strain evidence="11">T-177</strain>
    </source>
</reference>
<dbReference type="Gene3D" id="3.40.50.300">
    <property type="entry name" value="P-loop containing nucleotide triphosphate hydrolases"/>
    <property type="match status" value="1"/>
</dbReference>
<sequence length="314" mass="33655">MSSRPLASLSLPLGALSALVKAGYETVADLATASPEGLAEELRLSLDVAQRILLLMPKPSTVPSTPFLTQTAAHLAKGGRTTSKITTGSSPVDILLDGGLPRGHILEISGPPGSPKEVLATSIVKTILGFQEELIFVDMQNMTSPSTINKLSSNAKELVYYLKLHALVDVMIFIRNLSRYLAERPKVSLLVLNSLSFPFQMAYSLSPSAKSSLLDQIKQVLVTSCASRNICVVITSQLATKLVGPDGNPSNFDTSGSRGIMVPQLGPSYLPSGRSYRLILVPDGRDTGVVRLLSSPRQQPNNGRFRQEPYVLSA</sequence>
<keyword evidence="3" id="KW-0227">DNA damage</keyword>
<protein>
    <recommendedName>
        <fullName evidence="9">Rad51-like C-terminal domain-containing protein</fullName>
    </recommendedName>
</protein>
<gene>
    <name evidence="10" type="ORF">HGRIS_011315</name>
</gene>
<keyword evidence="2" id="KW-0547">Nucleotide-binding</keyword>
<proteinExistence type="predicted"/>
<keyword evidence="11" id="KW-1185">Reference proteome</keyword>
<evidence type="ECO:0000256" key="7">
    <source>
        <dbReference type="SAM" id="MobiDB-lite"/>
    </source>
</evidence>
<dbReference type="SUPFAM" id="SSF52540">
    <property type="entry name" value="P-loop containing nucleoside triphosphate hydrolases"/>
    <property type="match status" value="1"/>
</dbReference>
<dbReference type="InterPro" id="IPR052093">
    <property type="entry name" value="HR_Repair_Mediator"/>
</dbReference>
<evidence type="ECO:0000256" key="5">
    <source>
        <dbReference type="ARBA" id="ARBA00023204"/>
    </source>
</evidence>
<feature type="domain" description="Rad51-like C-terminal" evidence="9">
    <location>
        <begin position="83"/>
        <end position="252"/>
    </location>
</feature>
<evidence type="ECO:0000259" key="9">
    <source>
        <dbReference type="Pfam" id="PF08423"/>
    </source>
</evidence>
<dbReference type="Gene3D" id="1.10.150.20">
    <property type="entry name" value="5' to 3' exonuclease, C-terminal subdomain"/>
    <property type="match status" value="1"/>
</dbReference>
<evidence type="ECO:0000313" key="11">
    <source>
        <dbReference type="Proteomes" id="UP001556367"/>
    </source>
</evidence>
<keyword evidence="5" id="KW-0234">DNA repair</keyword>
<evidence type="ECO:0000256" key="2">
    <source>
        <dbReference type="ARBA" id="ARBA00022741"/>
    </source>
</evidence>